<dbReference type="GO" id="GO:0006418">
    <property type="term" value="P:tRNA aminoacylation for protein translation"/>
    <property type="evidence" value="ECO:0007669"/>
    <property type="project" value="InterPro"/>
</dbReference>
<reference evidence="7" key="1">
    <citation type="journal article" date="2020" name="mSystems">
        <title>Genome- and Community-Level Interaction Insights into Carbon Utilization and Element Cycling Functions of Hydrothermarchaeota in Hydrothermal Sediment.</title>
        <authorList>
            <person name="Zhou Z."/>
            <person name="Liu Y."/>
            <person name="Xu W."/>
            <person name="Pan J."/>
            <person name="Luo Z.H."/>
            <person name="Li M."/>
        </authorList>
    </citation>
    <scope>NUCLEOTIDE SEQUENCE [LARGE SCALE GENOMIC DNA]</scope>
    <source>
        <strain evidence="6">SpSt-629</strain>
        <strain evidence="7">SpSt-688</strain>
    </source>
</reference>
<dbReference type="Gene3D" id="3.30.930.10">
    <property type="entry name" value="Bira Bifunctional Protein, Domain 2"/>
    <property type="match status" value="1"/>
</dbReference>
<evidence type="ECO:0000313" key="7">
    <source>
        <dbReference type="EMBL" id="HGT98172.1"/>
    </source>
</evidence>
<comment type="caution">
    <text evidence="7">The sequence shown here is derived from an EMBL/GenBank/DDBJ whole genome shotgun (WGS) entry which is preliminary data.</text>
</comment>
<dbReference type="SUPFAM" id="SSF55681">
    <property type="entry name" value="Class II aaRS and biotin synthetases"/>
    <property type="match status" value="1"/>
</dbReference>
<dbReference type="InterPro" id="IPR045864">
    <property type="entry name" value="aa-tRNA-synth_II/BPL/LPL"/>
</dbReference>
<keyword evidence="2" id="KW-0547">Nucleotide-binding</keyword>
<dbReference type="InterPro" id="IPR006195">
    <property type="entry name" value="aa-tRNA-synth_II"/>
</dbReference>
<evidence type="ECO:0000313" key="6">
    <source>
        <dbReference type="EMBL" id="HFQ79601.1"/>
    </source>
</evidence>
<dbReference type="PROSITE" id="PS50862">
    <property type="entry name" value="AA_TRNA_LIGASE_II"/>
    <property type="match status" value="1"/>
</dbReference>
<dbReference type="EC" id="6.1.1.11" evidence="7"/>
<feature type="domain" description="Aminoacyl-transfer RNA synthetases class-II family profile" evidence="5">
    <location>
        <begin position="331"/>
        <end position="503"/>
    </location>
</feature>
<organism evidence="7">
    <name type="scientific">Ignisphaera aggregans</name>
    <dbReference type="NCBI Taxonomy" id="334771"/>
    <lineage>
        <taxon>Archaea</taxon>
        <taxon>Thermoproteota</taxon>
        <taxon>Thermoprotei</taxon>
        <taxon>Desulfurococcales</taxon>
        <taxon>Desulfurococcaceae</taxon>
        <taxon>Ignisphaera</taxon>
    </lineage>
</organism>
<dbReference type="GO" id="GO:0004828">
    <property type="term" value="F:serine-tRNA ligase activity"/>
    <property type="evidence" value="ECO:0007669"/>
    <property type="project" value="UniProtKB-EC"/>
</dbReference>
<accession>A0A7J3MX79</accession>
<dbReference type="InterPro" id="IPR002314">
    <property type="entry name" value="aa-tRNA-synt_IIb"/>
</dbReference>
<proteinExistence type="predicted"/>
<dbReference type="EMBL" id="DTDH01000055">
    <property type="protein sequence ID" value="HGT98172.1"/>
    <property type="molecule type" value="Genomic_DNA"/>
</dbReference>
<dbReference type="Gene3D" id="3.30.70.1920">
    <property type="match status" value="1"/>
</dbReference>
<evidence type="ECO:0000256" key="2">
    <source>
        <dbReference type="ARBA" id="ARBA00022741"/>
    </source>
</evidence>
<evidence type="ECO:0000256" key="4">
    <source>
        <dbReference type="ARBA" id="ARBA00023146"/>
    </source>
</evidence>
<name>A0A7J3MX79_9CREN</name>
<dbReference type="Pfam" id="PF00587">
    <property type="entry name" value="tRNA-synt_2b"/>
    <property type="match status" value="1"/>
</dbReference>
<evidence type="ECO:0000256" key="3">
    <source>
        <dbReference type="ARBA" id="ARBA00022840"/>
    </source>
</evidence>
<sequence>MRIVGTLEIVFSKALPMEAKGDIEKAIEYLNNDYLKKGTKDPNEAANIDSFEISEDKLVIKLNTGSKVRIDEASLRIKNVLSSILGRNYKIGVRNLKLAEPKILLDGIISVSISLPFIKKVYSEEGKTIVELNDLFESDLKKPIFLRLLRLIEEKEKRYRWGGKAEHWILLKKSSTKPVLFYEDPNKILEEIGWIKRTSIGQWIYTPPLTHLLNSLKELFLDEVIKPLGFEEAVFPKMYPLDVGLRTGHLKGVINSMVFASLPKSYNISEFEPLIDYMTVMDEAPPKELQKYVEPPSYFLCFAQCEPFYWFFENEILDDNLLPVKWYDMSGPSFRWEAGGIHGIERVIEFHRIEVVWLGKPEQVIDIRNKLLDRYEYFLDKVLDLEWRFAWVTPWFYEHSGIVEEKIEIDIDRPGTVDIEVWLPYRGDREENKNWLEVGNISIHGTKFTQSFRIKHNKDETLWTGCSGFGSERWLIALLAQKGFDPSSWPKKYLEYVKRKSFPKSILTITYPKTKEGKEFLQQIDTSIGYKR</sequence>
<protein>
    <submittedName>
        <fullName evidence="7">Serine--tRNA ligase</fullName>
        <ecNumber evidence="7">6.1.1.11</ecNumber>
    </submittedName>
</protein>
<keyword evidence="4" id="KW-0030">Aminoacyl-tRNA synthetase</keyword>
<dbReference type="InterPro" id="IPR041293">
    <property type="entry name" value="SerS_tRNA-bd"/>
</dbReference>
<evidence type="ECO:0000256" key="1">
    <source>
        <dbReference type="ARBA" id="ARBA00022598"/>
    </source>
</evidence>
<dbReference type="GO" id="GO:0005524">
    <property type="term" value="F:ATP binding"/>
    <property type="evidence" value="ECO:0007669"/>
    <property type="project" value="UniProtKB-KW"/>
</dbReference>
<dbReference type="Pfam" id="PF18490">
    <property type="entry name" value="tRNA_bind_4"/>
    <property type="match status" value="1"/>
</dbReference>
<dbReference type="NCBIfam" id="NF002120">
    <property type="entry name" value="PRK00960.1"/>
    <property type="match status" value="1"/>
</dbReference>
<dbReference type="AlphaFoldDB" id="A0A7J3MX79"/>
<gene>
    <name evidence="6" type="ORF">ENT99_07910</name>
    <name evidence="7" type="ORF">ENU64_01910</name>
</gene>
<dbReference type="EMBL" id="DTAU01000148">
    <property type="protein sequence ID" value="HFQ79601.1"/>
    <property type="molecule type" value="Genomic_DNA"/>
</dbReference>
<keyword evidence="1 7" id="KW-0436">Ligase</keyword>
<evidence type="ECO:0000259" key="5">
    <source>
        <dbReference type="PROSITE" id="PS50862"/>
    </source>
</evidence>
<keyword evidence="3" id="KW-0067">ATP-binding</keyword>